<evidence type="ECO:0000256" key="2">
    <source>
        <dbReference type="ARBA" id="ARBA00023002"/>
    </source>
</evidence>
<sequence>MSSLWQWAVNKIDAAEQWLVDDILVGWTPSKIPSLQGKVAVVTGANSGIGYEATRKLAENGAEVYMVVRNMEKGQDALEKITKELGPVKLHLLHTDLDQVQALIAKLQGVKIDILINNAGVFFPGPFRLTEDGLEQTMAINYFASALLTLGLLDQMTAKSRIVFMSSEGEWPLAQVEASFKNIKQVSAMGKLLGQNQYHGAWSTLFTATDPSLTDESRGAASLKGNIRSTTDKSNVQRPMAVAA</sequence>
<dbReference type="PRINTS" id="PR00081">
    <property type="entry name" value="GDHRDH"/>
</dbReference>
<dbReference type="PANTHER" id="PTHR24320">
    <property type="entry name" value="RETINOL DEHYDROGENASE"/>
    <property type="match status" value="1"/>
</dbReference>
<reference evidence="4 5" key="1">
    <citation type="submission" date="2020-02" db="EMBL/GenBank/DDBJ databases">
        <title>Draft genome sequence of Haematococcus lacustris strain NIES-144.</title>
        <authorList>
            <person name="Morimoto D."/>
            <person name="Nakagawa S."/>
            <person name="Yoshida T."/>
            <person name="Sawayama S."/>
        </authorList>
    </citation>
    <scope>NUCLEOTIDE SEQUENCE [LARGE SCALE GENOMIC DNA]</scope>
    <source>
        <strain evidence="4 5">NIES-144</strain>
    </source>
</reference>
<dbReference type="PANTHER" id="PTHR24320:SF148">
    <property type="entry name" value="NAD(P)-BINDING ROSSMANN-FOLD SUPERFAMILY PROTEIN"/>
    <property type="match status" value="1"/>
</dbReference>
<organism evidence="4 5">
    <name type="scientific">Haematococcus lacustris</name>
    <name type="common">Green alga</name>
    <name type="synonym">Haematococcus pluvialis</name>
    <dbReference type="NCBI Taxonomy" id="44745"/>
    <lineage>
        <taxon>Eukaryota</taxon>
        <taxon>Viridiplantae</taxon>
        <taxon>Chlorophyta</taxon>
        <taxon>core chlorophytes</taxon>
        <taxon>Chlorophyceae</taxon>
        <taxon>CS clade</taxon>
        <taxon>Chlamydomonadales</taxon>
        <taxon>Haematococcaceae</taxon>
        <taxon>Haematococcus</taxon>
    </lineage>
</organism>
<dbReference type="SUPFAM" id="SSF51735">
    <property type="entry name" value="NAD(P)-binding Rossmann-fold domains"/>
    <property type="match status" value="1"/>
</dbReference>
<dbReference type="Gene3D" id="3.40.50.720">
    <property type="entry name" value="NAD(P)-binding Rossmann-like Domain"/>
    <property type="match status" value="1"/>
</dbReference>
<gene>
    <name evidence="4" type="ORF">HaLaN_27624</name>
</gene>
<dbReference type="AlphaFoldDB" id="A0A6A0AAA7"/>
<protein>
    <recommendedName>
        <fullName evidence="6">NAD(P)-binding protein</fullName>
    </recommendedName>
</protein>
<feature type="compositionally biased region" description="Polar residues" evidence="3">
    <location>
        <begin position="227"/>
        <end position="237"/>
    </location>
</feature>
<keyword evidence="2" id="KW-0560">Oxidoreductase</keyword>
<dbReference type="Proteomes" id="UP000485058">
    <property type="component" value="Unassembled WGS sequence"/>
</dbReference>
<evidence type="ECO:0000313" key="5">
    <source>
        <dbReference type="Proteomes" id="UP000485058"/>
    </source>
</evidence>
<name>A0A6A0AAA7_HAELA</name>
<comment type="similarity">
    <text evidence="1">Belongs to the short-chain dehydrogenases/reductases (SDR) family.</text>
</comment>
<dbReference type="InterPro" id="IPR002347">
    <property type="entry name" value="SDR_fam"/>
</dbReference>
<dbReference type="EMBL" id="BLLF01004150">
    <property type="protein sequence ID" value="GFH29034.1"/>
    <property type="molecule type" value="Genomic_DNA"/>
</dbReference>
<proteinExistence type="inferred from homology"/>
<keyword evidence="5" id="KW-1185">Reference proteome</keyword>
<evidence type="ECO:0000256" key="1">
    <source>
        <dbReference type="ARBA" id="ARBA00006484"/>
    </source>
</evidence>
<dbReference type="GO" id="GO:0016491">
    <property type="term" value="F:oxidoreductase activity"/>
    <property type="evidence" value="ECO:0007669"/>
    <property type="project" value="UniProtKB-KW"/>
</dbReference>
<evidence type="ECO:0000313" key="4">
    <source>
        <dbReference type="EMBL" id="GFH29034.1"/>
    </source>
</evidence>
<dbReference type="Pfam" id="PF00106">
    <property type="entry name" value="adh_short"/>
    <property type="match status" value="1"/>
</dbReference>
<accession>A0A6A0AAA7</accession>
<evidence type="ECO:0000256" key="3">
    <source>
        <dbReference type="SAM" id="MobiDB-lite"/>
    </source>
</evidence>
<comment type="caution">
    <text evidence="4">The sequence shown here is derived from an EMBL/GenBank/DDBJ whole genome shotgun (WGS) entry which is preliminary data.</text>
</comment>
<dbReference type="InterPro" id="IPR036291">
    <property type="entry name" value="NAD(P)-bd_dom_sf"/>
</dbReference>
<feature type="region of interest" description="Disordered" evidence="3">
    <location>
        <begin position="217"/>
        <end position="244"/>
    </location>
</feature>
<evidence type="ECO:0008006" key="6">
    <source>
        <dbReference type="Google" id="ProtNLM"/>
    </source>
</evidence>